<evidence type="ECO:0000256" key="5">
    <source>
        <dbReference type="ARBA" id="ARBA00022679"/>
    </source>
</evidence>
<evidence type="ECO:0000256" key="1">
    <source>
        <dbReference type="ARBA" id="ARBA00010396"/>
    </source>
</evidence>
<dbReference type="FunFam" id="1.10.150.170:FF:000001">
    <property type="entry name" value="Ribosomal RNA small subunit methyltransferase H"/>
    <property type="match status" value="1"/>
</dbReference>
<evidence type="ECO:0000313" key="8">
    <source>
        <dbReference type="EMBL" id="MBA2133626.1"/>
    </source>
</evidence>
<dbReference type="HAMAP" id="MF_01007">
    <property type="entry name" value="16SrRNA_methyltr_H"/>
    <property type="match status" value="1"/>
</dbReference>
<evidence type="ECO:0000256" key="3">
    <source>
        <dbReference type="ARBA" id="ARBA00022552"/>
    </source>
</evidence>
<reference evidence="8" key="1">
    <citation type="submission" date="2020-06" db="EMBL/GenBank/DDBJ databases">
        <title>Novel chitinolytic bacterium.</title>
        <authorList>
            <person name="Ungkulpasvich U."/>
            <person name="Kosugi A."/>
            <person name="Uke A."/>
        </authorList>
    </citation>
    <scope>NUCLEOTIDE SEQUENCE</scope>
    <source>
        <strain evidence="8">UUS1-1</strain>
    </source>
</reference>
<dbReference type="Proteomes" id="UP000657177">
    <property type="component" value="Unassembled WGS sequence"/>
</dbReference>
<name>A0A8J6HSZ7_9FIRM</name>
<dbReference type="EC" id="2.1.1.199" evidence="7"/>
<dbReference type="AlphaFoldDB" id="A0A8J6HSZ7"/>
<dbReference type="Gene3D" id="1.10.150.170">
    <property type="entry name" value="Putative methyltransferase TM0872, insert domain"/>
    <property type="match status" value="1"/>
</dbReference>
<organism evidence="8 9">
    <name type="scientific">Capillibacterium thermochitinicola</name>
    <dbReference type="NCBI Taxonomy" id="2699427"/>
    <lineage>
        <taxon>Bacteria</taxon>
        <taxon>Bacillati</taxon>
        <taxon>Bacillota</taxon>
        <taxon>Capillibacterium</taxon>
    </lineage>
</organism>
<dbReference type="Pfam" id="PF01795">
    <property type="entry name" value="Methyltransf_5"/>
    <property type="match status" value="1"/>
</dbReference>
<feature type="binding site" evidence="7">
    <location>
        <position position="102"/>
    </location>
    <ligand>
        <name>S-adenosyl-L-methionine</name>
        <dbReference type="ChEBI" id="CHEBI:59789"/>
    </ligand>
</feature>
<dbReference type="InterPro" id="IPR023397">
    <property type="entry name" value="SAM-dep_MeTrfase_MraW_recog"/>
</dbReference>
<dbReference type="InterPro" id="IPR002903">
    <property type="entry name" value="RsmH"/>
</dbReference>
<dbReference type="PIRSF" id="PIRSF004486">
    <property type="entry name" value="MraW"/>
    <property type="match status" value="1"/>
</dbReference>
<dbReference type="SUPFAM" id="SSF81799">
    <property type="entry name" value="Putative methyltransferase TM0872, insert domain"/>
    <property type="match status" value="1"/>
</dbReference>
<gene>
    <name evidence="7 8" type="primary">rsmH</name>
    <name evidence="8" type="ORF">G5B42_08760</name>
</gene>
<dbReference type="GO" id="GO:0005737">
    <property type="term" value="C:cytoplasm"/>
    <property type="evidence" value="ECO:0007669"/>
    <property type="project" value="UniProtKB-SubCell"/>
</dbReference>
<dbReference type="PANTHER" id="PTHR11265">
    <property type="entry name" value="S-ADENOSYL-METHYLTRANSFERASE MRAW"/>
    <property type="match status" value="1"/>
</dbReference>
<proteinExistence type="inferred from homology"/>
<keyword evidence="9" id="KW-1185">Reference proteome</keyword>
<evidence type="ECO:0000256" key="2">
    <source>
        <dbReference type="ARBA" id="ARBA00022490"/>
    </source>
</evidence>
<dbReference type="Gene3D" id="3.40.50.150">
    <property type="entry name" value="Vaccinia Virus protein VP39"/>
    <property type="match status" value="1"/>
</dbReference>
<dbReference type="NCBIfam" id="TIGR00006">
    <property type="entry name" value="16S rRNA (cytosine(1402)-N(4))-methyltransferase RsmH"/>
    <property type="match status" value="1"/>
</dbReference>
<keyword evidence="2 7" id="KW-0963">Cytoplasm</keyword>
<comment type="caution">
    <text evidence="8">The sequence shown here is derived from an EMBL/GenBank/DDBJ whole genome shotgun (WGS) entry which is preliminary data.</text>
</comment>
<sequence length="313" mass="34258">MAEVRHQPVMPAEVIQYLDPKPGEVIVDGTIGLGGHSKLIAARLGTEGFLIGIDQDGSALALARENLASFTGKLLLFHDNFRNLGSIIRQSSPQGIDGLLLDLGVSSLQLDWGERGFSYQQEAALDMRMNPEQTFSAADLVNTYSQAELTRILREYGEERWASRIAQFIVEARKKAPLTTTDQLVEVIKAAIPAGARRTGPHPARRTFQAIRIAVNQELEALAEGLEAGIAALKPGGRIVVISFHSLEDRIVKRTFRQRAKACHCPPGLPVCQCKGKPDLKILTPQPVVPTAEECQKNPRSRSAKLRAAYKLV</sequence>
<evidence type="ECO:0000256" key="4">
    <source>
        <dbReference type="ARBA" id="ARBA00022603"/>
    </source>
</evidence>
<feature type="binding site" evidence="7">
    <location>
        <position position="81"/>
    </location>
    <ligand>
        <name>S-adenosyl-L-methionine</name>
        <dbReference type="ChEBI" id="CHEBI:59789"/>
    </ligand>
</feature>
<keyword evidence="5 7" id="KW-0808">Transferase</keyword>
<feature type="binding site" evidence="7">
    <location>
        <begin position="34"/>
        <end position="36"/>
    </location>
    <ligand>
        <name>S-adenosyl-L-methionine</name>
        <dbReference type="ChEBI" id="CHEBI:59789"/>
    </ligand>
</feature>
<evidence type="ECO:0000256" key="6">
    <source>
        <dbReference type="ARBA" id="ARBA00022691"/>
    </source>
</evidence>
<dbReference type="InterPro" id="IPR029063">
    <property type="entry name" value="SAM-dependent_MTases_sf"/>
</dbReference>
<dbReference type="GO" id="GO:0071424">
    <property type="term" value="F:rRNA (cytosine-N4-)-methyltransferase activity"/>
    <property type="evidence" value="ECO:0007669"/>
    <property type="project" value="UniProtKB-UniRule"/>
</dbReference>
<keyword evidence="3 7" id="KW-0698">rRNA processing</keyword>
<dbReference type="SUPFAM" id="SSF53335">
    <property type="entry name" value="S-adenosyl-L-methionine-dependent methyltransferases"/>
    <property type="match status" value="1"/>
</dbReference>
<keyword evidence="4 7" id="KW-0489">Methyltransferase</keyword>
<comment type="subcellular location">
    <subcellularLocation>
        <location evidence="7">Cytoplasm</location>
    </subcellularLocation>
</comment>
<feature type="binding site" evidence="7">
    <location>
        <position position="109"/>
    </location>
    <ligand>
        <name>S-adenosyl-L-methionine</name>
        <dbReference type="ChEBI" id="CHEBI:59789"/>
    </ligand>
</feature>
<dbReference type="PANTHER" id="PTHR11265:SF0">
    <property type="entry name" value="12S RRNA N4-METHYLCYTIDINE METHYLTRANSFERASE"/>
    <property type="match status" value="1"/>
</dbReference>
<keyword evidence="6 7" id="KW-0949">S-adenosyl-L-methionine</keyword>
<evidence type="ECO:0000256" key="7">
    <source>
        <dbReference type="HAMAP-Rule" id="MF_01007"/>
    </source>
</evidence>
<dbReference type="EMBL" id="JAAKDE010000016">
    <property type="protein sequence ID" value="MBA2133626.1"/>
    <property type="molecule type" value="Genomic_DNA"/>
</dbReference>
<evidence type="ECO:0000313" key="9">
    <source>
        <dbReference type="Proteomes" id="UP000657177"/>
    </source>
</evidence>
<dbReference type="GO" id="GO:0070475">
    <property type="term" value="P:rRNA base methylation"/>
    <property type="evidence" value="ECO:0007669"/>
    <property type="project" value="UniProtKB-UniRule"/>
</dbReference>
<comment type="similarity">
    <text evidence="1 7">Belongs to the methyltransferase superfamily. RsmH family.</text>
</comment>
<accession>A0A8J6HSZ7</accession>
<protein>
    <recommendedName>
        <fullName evidence="7">Ribosomal RNA small subunit methyltransferase H</fullName>
        <ecNumber evidence="7">2.1.1.199</ecNumber>
    </recommendedName>
    <alternativeName>
        <fullName evidence="7">16S rRNA m(4)C1402 methyltransferase</fullName>
    </alternativeName>
    <alternativeName>
        <fullName evidence="7">rRNA (cytosine-N(4)-)-methyltransferase RsmH</fullName>
    </alternativeName>
</protein>
<dbReference type="RefSeq" id="WP_181340093.1">
    <property type="nucleotide sequence ID" value="NZ_JAAKDE010000016.1"/>
</dbReference>
<comment type="catalytic activity">
    <reaction evidence="7">
        <text>cytidine(1402) in 16S rRNA + S-adenosyl-L-methionine = N(4)-methylcytidine(1402) in 16S rRNA + S-adenosyl-L-homocysteine + H(+)</text>
        <dbReference type="Rhea" id="RHEA:42928"/>
        <dbReference type="Rhea" id="RHEA-COMP:10286"/>
        <dbReference type="Rhea" id="RHEA-COMP:10287"/>
        <dbReference type="ChEBI" id="CHEBI:15378"/>
        <dbReference type="ChEBI" id="CHEBI:57856"/>
        <dbReference type="ChEBI" id="CHEBI:59789"/>
        <dbReference type="ChEBI" id="CHEBI:74506"/>
        <dbReference type="ChEBI" id="CHEBI:82748"/>
        <dbReference type="EC" id="2.1.1.199"/>
    </reaction>
</comment>
<comment type="function">
    <text evidence="7">Specifically methylates the N4 position of cytidine in position 1402 (C1402) of 16S rRNA.</text>
</comment>
<feature type="binding site" evidence="7">
    <location>
        <position position="54"/>
    </location>
    <ligand>
        <name>S-adenosyl-L-methionine</name>
        <dbReference type="ChEBI" id="CHEBI:59789"/>
    </ligand>
</feature>